<protein>
    <submittedName>
        <fullName evidence="9">Putative aldouronate transport system permease protein</fullName>
    </submittedName>
</protein>
<evidence type="ECO:0000313" key="9">
    <source>
        <dbReference type="EMBL" id="PYG85840.1"/>
    </source>
</evidence>
<accession>A0A318XH10</accession>
<dbReference type="EMBL" id="QKMR01000022">
    <property type="protein sequence ID" value="PYG85840.1"/>
    <property type="molecule type" value="Genomic_DNA"/>
</dbReference>
<dbReference type="SUPFAM" id="SSF161098">
    <property type="entry name" value="MetI-like"/>
    <property type="match status" value="1"/>
</dbReference>
<evidence type="ECO:0000256" key="6">
    <source>
        <dbReference type="ARBA" id="ARBA00023136"/>
    </source>
</evidence>
<feature type="transmembrane region" description="Helical" evidence="7">
    <location>
        <begin position="256"/>
        <end position="275"/>
    </location>
</feature>
<gene>
    <name evidence="9" type="ORF">LY28_03137</name>
</gene>
<dbReference type="CDD" id="cd06261">
    <property type="entry name" value="TM_PBP2"/>
    <property type="match status" value="1"/>
</dbReference>
<keyword evidence="4 7" id="KW-0812">Transmembrane</keyword>
<sequence>MGYKISNRIFDFFVIIITVIAALLCLLPLVNVFATSLSSNSAILASKVYLLPVETTFESYKAIFKDASMIRSLIFTVFLTIVYTLVGMILTICAAYPLTKKRLKGRNIILLMIIFTMYFSGGLIPDYILIKNLNLLDKMWSLVLPGAISAYNLIVLKSFFTSLPESLEESAILDGCNDIGVLFRIVLPLSKPVLATLSLFYAVGKWNSFMDALFYINDTKLYPLQLKLYQIIVNSQGIDASIGEGNMSQNVLPESLEAACVIFATVPILLVYPWLQKYFVTGIMVGSVKG</sequence>
<keyword evidence="3" id="KW-1003">Cell membrane</keyword>
<dbReference type="GO" id="GO:0005886">
    <property type="term" value="C:plasma membrane"/>
    <property type="evidence" value="ECO:0007669"/>
    <property type="project" value="UniProtKB-SubCell"/>
</dbReference>
<feature type="transmembrane region" description="Helical" evidence="7">
    <location>
        <begin position="181"/>
        <end position="203"/>
    </location>
</feature>
<evidence type="ECO:0000256" key="2">
    <source>
        <dbReference type="ARBA" id="ARBA00022448"/>
    </source>
</evidence>
<dbReference type="Pfam" id="PF00528">
    <property type="entry name" value="BPD_transp_1"/>
    <property type="match status" value="1"/>
</dbReference>
<evidence type="ECO:0000256" key="1">
    <source>
        <dbReference type="ARBA" id="ARBA00004651"/>
    </source>
</evidence>
<dbReference type="PANTHER" id="PTHR43744:SF9">
    <property type="entry name" value="POLYGALACTURONAN_RHAMNOGALACTURONAN TRANSPORT SYSTEM PERMEASE PROTEIN YTCP"/>
    <property type="match status" value="1"/>
</dbReference>
<dbReference type="InterPro" id="IPR000515">
    <property type="entry name" value="MetI-like"/>
</dbReference>
<dbReference type="Proteomes" id="UP000248132">
    <property type="component" value="Unassembled WGS sequence"/>
</dbReference>
<comment type="subcellular location">
    <subcellularLocation>
        <location evidence="1 7">Cell membrane</location>
        <topology evidence="1 7">Multi-pass membrane protein</topology>
    </subcellularLocation>
</comment>
<evidence type="ECO:0000259" key="8">
    <source>
        <dbReference type="PROSITE" id="PS50928"/>
    </source>
</evidence>
<keyword evidence="6 7" id="KW-0472">Membrane</keyword>
<feature type="transmembrane region" description="Helical" evidence="7">
    <location>
        <begin position="108"/>
        <end position="130"/>
    </location>
</feature>
<feature type="transmembrane region" description="Helical" evidence="7">
    <location>
        <begin position="142"/>
        <end position="160"/>
    </location>
</feature>
<evidence type="ECO:0000256" key="5">
    <source>
        <dbReference type="ARBA" id="ARBA00022989"/>
    </source>
</evidence>
<dbReference type="InterPro" id="IPR035906">
    <property type="entry name" value="MetI-like_sf"/>
</dbReference>
<reference evidence="9 10" key="1">
    <citation type="submission" date="2018-06" db="EMBL/GenBank/DDBJ databases">
        <title>Genomic Encyclopedia of Type Strains, Phase I: the one thousand microbial genomes (KMG-I) project.</title>
        <authorList>
            <person name="Kyrpides N."/>
        </authorList>
    </citation>
    <scope>NUCLEOTIDE SEQUENCE [LARGE SCALE GENOMIC DNA]</scope>
    <source>
        <strain evidence="9 10">DSM 19573</strain>
    </source>
</reference>
<evidence type="ECO:0000256" key="7">
    <source>
        <dbReference type="RuleBase" id="RU363032"/>
    </source>
</evidence>
<keyword evidence="5 7" id="KW-1133">Transmembrane helix</keyword>
<comment type="similarity">
    <text evidence="7">Belongs to the binding-protein-dependent transport system permease family.</text>
</comment>
<evidence type="ECO:0000313" key="10">
    <source>
        <dbReference type="Proteomes" id="UP000248132"/>
    </source>
</evidence>
<proteinExistence type="inferred from homology"/>
<keyword evidence="10" id="KW-1185">Reference proteome</keyword>
<dbReference type="OrthoDB" id="157184at2"/>
<organism evidence="9 10">
    <name type="scientific">Ruminiclostridium sufflavum DSM 19573</name>
    <dbReference type="NCBI Taxonomy" id="1121337"/>
    <lineage>
        <taxon>Bacteria</taxon>
        <taxon>Bacillati</taxon>
        <taxon>Bacillota</taxon>
        <taxon>Clostridia</taxon>
        <taxon>Eubacteriales</taxon>
        <taxon>Oscillospiraceae</taxon>
        <taxon>Ruminiclostridium</taxon>
    </lineage>
</organism>
<dbReference type="PANTHER" id="PTHR43744">
    <property type="entry name" value="ABC TRANSPORTER PERMEASE PROTEIN MG189-RELATED-RELATED"/>
    <property type="match status" value="1"/>
</dbReference>
<dbReference type="Gene3D" id="1.10.3720.10">
    <property type="entry name" value="MetI-like"/>
    <property type="match status" value="1"/>
</dbReference>
<dbReference type="GO" id="GO:0055085">
    <property type="term" value="P:transmembrane transport"/>
    <property type="evidence" value="ECO:0007669"/>
    <property type="project" value="InterPro"/>
</dbReference>
<dbReference type="RefSeq" id="WP_110463106.1">
    <property type="nucleotide sequence ID" value="NZ_QKMR01000022.1"/>
</dbReference>
<keyword evidence="2 7" id="KW-0813">Transport</keyword>
<dbReference type="PROSITE" id="PS50928">
    <property type="entry name" value="ABC_TM1"/>
    <property type="match status" value="1"/>
</dbReference>
<feature type="transmembrane region" description="Helical" evidence="7">
    <location>
        <begin position="73"/>
        <end position="96"/>
    </location>
</feature>
<evidence type="ECO:0000256" key="4">
    <source>
        <dbReference type="ARBA" id="ARBA00022692"/>
    </source>
</evidence>
<dbReference type="AlphaFoldDB" id="A0A318XH10"/>
<name>A0A318XH10_9FIRM</name>
<comment type="caution">
    <text evidence="9">The sequence shown here is derived from an EMBL/GenBank/DDBJ whole genome shotgun (WGS) entry which is preliminary data.</text>
</comment>
<evidence type="ECO:0000256" key="3">
    <source>
        <dbReference type="ARBA" id="ARBA00022475"/>
    </source>
</evidence>
<feature type="domain" description="ABC transmembrane type-1" evidence="8">
    <location>
        <begin position="73"/>
        <end position="273"/>
    </location>
</feature>
<feature type="transmembrane region" description="Helical" evidence="7">
    <location>
        <begin position="12"/>
        <end position="34"/>
    </location>
</feature>